<reference evidence="1" key="1">
    <citation type="submission" date="2018-05" db="EMBL/GenBank/DDBJ databases">
        <title>Draft genome of Mucuna pruriens seed.</title>
        <authorList>
            <person name="Nnadi N.E."/>
            <person name="Vos R."/>
            <person name="Hasami M.H."/>
            <person name="Devisetty U.K."/>
            <person name="Aguiy J.C."/>
        </authorList>
    </citation>
    <scope>NUCLEOTIDE SEQUENCE [LARGE SCALE GENOMIC DNA]</scope>
    <source>
        <strain evidence="1">JCA_2017</strain>
    </source>
</reference>
<feature type="non-terminal residue" evidence="1">
    <location>
        <position position="1"/>
    </location>
</feature>
<evidence type="ECO:0000313" key="1">
    <source>
        <dbReference type="EMBL" id="RDY03442.1"/>
    </source>
</evidence>
<dbReference type="STRING" id="157652.A0A371HL82"/>
<name>A0A371HL82_MUCPR</name>
<dbReference type="PANTHER" id="PTHR11439:SF442">
    <property type="entry name" value="CYSTEINE-RICH RLK (RECEPTOR-LIKE PROTEIN KINASE) 8"/>
    <property type="match status" value="1"/>
</dbReference>
<dbReference type="Proteomes" id="UP000257109">
    <property type="component" value="Unassembled WGS sequence"/>
</dbReference>
<proteinExistence type="predicted"/>
<evidence type="ECO:0000313" key="2">
    <source>
        <dbReference type="Proteomes" id="UP000257109"/>
    </source>
</evidence>
<comment type="caution">
    <text evidence="1">The sequence shown here is derived from an EMBL/GenBank/DDBJ whole genome shotgun (WGS) entry which is preliminary data.</text>
</comment>
<gene>
    <name evidence="1" type="ORF">CR513_12986</name>
</gene>
<dbReference type="OrthoDB" id="1408760at2759"/>
<organism evidence="1 2">
    <name type="scientific">Mucuna pruriens</name>
    <name type="common">Velvet bean</name>
    <name type="synonym">Dolichos pruriens</name>
    <dbReference type="NCBI Taxonomy" id="157652"/>
    <lineage>
        <taxon>Eukaryota</taxon>
        <taxon>Viridiplantae</taxon>
        <taxon>Streptophyta</taxon>
        <taxon>Embryophyta</taxon>
        <taxon>Tracheophyta</taxon>
        <taxon>Spermatophyta</taxon>
        <taxon>Magnoliopsida</taxon>
        <taxon>eudicotyledons</taxon>
        <taxon>Gunneridae</taxon>
        <taxon>Pentapetalae</taxon>
        <taxon>rosids</taxon>
        <taxon>fabids</taxon>
        <taxon>Fabales</taxon>
        <taxon>Fabaceae</taxon>
        <taxon>Papilionoideae</taxon>
        <taxon>50 kb inversion clade</taxon>
        <taxon>NPAAA clade</taxon>
        <taxon>indigoferoid/millettioid clade</taxon>
        <taxon>Phaseoleae</taxon>
        <taxon>Mucuna</taxon>
    </lineage>
</organism>
<accession>A0A371HL82</accession>
<keyword evidence="2" id="KW-1185">Reference proteome</keyword>
<dbReference type="EMBL" id="QJKJ01002300">
    <property type="protein sequence ID" value="RDY03442.1"/>
    <property type="molecule type" value="Genomic_DNA"/>
</dbReference>
<dbReference type="PANTHER" id="PTHR11439">
    <property type="entry name" value="GAG-POL-RELATED RETROTRANSPOSON"/>
    <property type="match status" value="1"/>
</dbReference>
<dbReference type="AlphaFoldDB" id="A0A371HL82"/>
<sequence length="216" mass="25684">MCMMGGLKFFLGLQIKQEKDGIYIHQTKYVKQLLRKYNLRDCKIMSTPMHPTFILSLDESNKKIYQTTYRGMIGFLLYLTASRPNIMFSVYLCACFQFDPRESHLITIKHNFRYLKGTTNLDVCYKKSYQYKLKGYNDDNFVGDRIERKITSERCHFIGVNLVSWSSKRQDYIQKGILDLKFINTKNQLADIFTKPFLQDKLIHIRNLFDMTFIKK</sequence>
<protein>
    <submittedName>
        <fullName evidence="1">Mitochondrial protein</fullName>
    </submittedName>
</protein>